<dbReference type="EMBL" id="JAACJS010000015">
    <property type="protein sequence ID" value="NCI52063.1"/>
    <property type="molecule type" value="Genomic_DNA"/>
</dbReference>
<dbReference type="RefSeq" id="WP_161820321.1">
    <property type="nucleotide sequence ID" value="NZ_JAACJS010000015.1"/>
</dbReference>
<dbReference type="CDD" id="cd00293">
    <property type="entry name" value="USP-like"/>
    <property type="match status" value="2"/>
</dbReference>
<accession>A0ABX0A179</accession>
<dbReference type="Proteomes" id="UP000753802">
    <property type="component" value="Unassembled WGS sequence"/>
</dbReference>
<evidence type="ECO:0000256" key="1">
    <source>
        <dbReference type="ARBA" id="ARBA00008791"/>
    </source>
</evidence>
<keyword evidence="4" id="KW-1185">Reference proteome</keyword>
<comment type="caution">
    <text evidence="3">The sequence shown here is derived from an EMBL/GenBank/DDBJ whole genome shotgun (WGS) entry which is preliminary data.</text>
</comment>
<dbReference type="InterPro" id="IPR006016">
    <property type="entry name" value="UspA"/>
</dbReference>
<dbReference type="InterPro" id="IPR006015">
    <property type="entry name" value="Universal_stress_UspA"/>
</dbReference>
<reference evidence="3 4" key="1">
    <citation type="submission" date="2020-01" db="EMBL/GenBank/DDBJ databases">
        <title>Genome analysis.</title>
        <authorList>
            <person name="Wu S."/>
            <person name="Wang G."/>
        </authorList>
    </citation>
    <scope>NUCLEOTIDE SEQUENCE [LARGE SCALE GENOMIC DNA]</scope>
    <source>
        <strain evidence="3 4">SYL130</strain>
    </source>
</reference>
<evidence type="ECO:0000259" key="2">
    <source>
        <dbReference type="Pfam" id="PF00582"/>
    </source>
</evidence>
<protein>
    <submittedName>
        <fullName evidence="3">Universal stress protein</fullName>
    </submittedName>
</protein>
<dbReference type="SUPFAM" id="SSF52402">
    <property type="entry name" value="Adenine nucleotide alpha hydrolases-like"/>
    <property type="match status" value="2"/>
</dbReference>
<dbReference type="PRINTS" id="PR01438">
    <property type="entry name" value="UNVRSLSTRESS"/>
</dbReference>
<proteinExistence type="inferred from homology"/>
<organism evidence="3 4">
    <name type="scientific">Sediminibacterium roseum</name>
    <dbReference type="NCBI Taxonomy" id="1978412"/>
    <lineage>
        <taxon>Bacteria</taxon>
        <taxon>Pseudomonadati</taxon>
        <taxon>Bacteroidota</taxon>
        <taxon>Chitinophagia</taxon>
        <taxon>Chitinophagales</taxon>
        <taxon>Chitinophagaceae</taxon>
        <taxon>Sediminibacterium</taxon>
    </lineage>
</organism>
<dbReference type="Pfam" id="PF00582">
    <property type="entry name" value="Usp"/>
    <property type="match status" value="1"/>
</dbReference>
<name>A0ABX0A179_9BACT</name>
<gene>
    <name evidence="3" type="ORF">GWC95_19215</name>
</gene>
<evidence type="ECO:0000313" key="4">
    <source>
        <dbReference type="Proteomes" id="UP000753802"/>
    </source>
</evidence>
<feature type="domain" description="UspA" evidence="2">
    <location>
        <begin position="172"/>
        <end position="269"/>
    </location>
</feature>
<dbReference type="Gene3D" id="3.40.50.12370">
    <property type="match status" value="1"/>
</dbReference>
<sequence>MKKIILAFDGTHFSEGAFNFARKLNEIQPVFLVGLFVPQTELANLWSYAAAQERFFVPLVEELDADTIKENIDLFESRCKAFNIRYEVHKNFSDLAVPALEAQSRFADLIILGSEIFFEQMGSGQPNEFFEDALHHVKCPVLVVPEKYEFPECNLLAYDGTDNALHAIKTFAYLFPELGSNTAVLAYAHEGDSEIPEKEQLQELLEAHFKNVSMVRYEGKPGNDLNEWIGQSKAPIVVCGSYGRSGFSRLFKKSFVRSIIAEHRMPVFLAHL</sequence>
<evidence type="ECO:0000313" key="3">
    <source>
        <dbReference type="EMBL" id="NCI52063.1"/>
    </source>
</evidence>
<comment type="similarity">
    <text evidence="1">Belongs to the universal stress protein A family.</text>
</comment>